<reference evidence="1 2" key="1">
    <citation type="submission" date="2017-03" db="EMBL/GenBank/DDBJ databases">
        <title>Genome of strain Rhizobium sp. CNPSo 668.</title>
        <authorList>
            <person name="Ribeiro R."/>
        </authorList>
    </citation>
    <scope>NUCLEOTIDE SEQUENCE [LARGE SCALE GENOMIC DNA]</scope>
    <source>
        <strain evidence="1 2">CNPSo 668</strain>
    </source>
</reference>
<proteinExistence type="predicted"/>
<comment type="caution">
    <text evidence="1">The sequence shown here is derived from an EMBL/GenBank/DDBJ whole genome shotgun (WGS) entry which is preliminary data.</text>
</comment>
<dbReference type="Proteomes" id="UP000197269">
    <property type="component" value="Unassembled WGS sequence"/>
</dbReference>
<organism evidence="1 2">
    <name type="scientific">Rhizobium esperanzae</name>
    <dbReference type="NCBI Taxonomy" id="1967781"/>
    <lineage>
        <taxon>Bacteria</taxon>
        <taxon>Pseudomonadati</taxon>
        <taxon>Pseudomonadota</taxon>
        <taxon>Alphaproteobacteria</taxon>
        <taxon>Hyphomicrobiales</taxon>
        <taxon>Rhizobiaceae</taxon>
        <taxon>Rhizobium/Agrobacterium group</taxon>
        <taxon>Rhizobium</taxon>
    </lineage>
</organism>
<evidence type="ECO:0000313" key="1">
    <source>
        <dbReference type="EMBL" id="OWO92064.1"/>
    </source>
</evidence>
<dbReference type="AlphaFoldDB" id="A0A246DPB4"/>
<dbReference type="EMBL" id="MXPU01000019">
    <property type="protein sequence ID" value="OWO92064.1"/>
    <property type="molecule type" value="Genomic_DNA"/>
</dbReference>
<protein>
    <submittedName>
        <fullName evidence="1">Uncharacterized protein</fullName>
    </submittedName>
</protein>
<sequence length="87" mass="9871">MHDATFGGTAKDIFFSLLATLKRISMIYVNGGKEDEWGYALVTEPVTDINTKMPITGHVMRKVVDGKFVHRQMTEEECEDFDAGRSW</sequence>
<evidence type="ECO:0000313" key="2">
    <source>
        <dbReference type="Proteomes" id="UP000197269"/>
    </source>
</evidence>
<name>A0A246DPB4_9HYPH</name>
<dbReference type="RefSeq" id="WP_064802091.1">
    <property type="nucleotide sequence ID" value="NZ_MXPU01000019.1"/>
</dbReference>
<accession>A0A246DPB4</accession>
<gene>
    <name evidence="1" type="ORF">B5E41_24330</name>
</gene>